<dbReference type="OrthoDB" id="10248398at2759"/>
<accession>A0A9C7PR80</accession>
<dbReference type="InterPro" id="IPR008493">
    <property type="entry name" value="Hikeshi-like_N"/>
</dbReference>
<dbReference type="PANTHER" id="PTHR12925:SF0">
    <property type="entry name" value="PROTEIN HIKESHI"/>
    <property type="match status" value="1"/>
</dbReference>
<dbReference type="GO" id="GO:0005829">
    <property type="term" value="C:cytosol"/>
    <property type="evidence" value="ECO:0007669"/>
    <property type="project" value="TreeGrafter"/>
</dbReference>
<evidence type="ECO:0000259" key="3">
    <source>
        <dbReference type="Pfam" id="PF21057"/>
    </source>
</evidence>
<feature type="domain" description="Hikeshi-like C-terminal" evidence="3">
    <location>
        <begin position="124"/>
        <end position="173"/>
    </location>
</feature>
<dbReference type="InterPro" id="IPR031318">
    <property type="entry name" value="OPI10"/>
</dbReference>
<keyword evidence="5" id="KW-1185">Reference proteome</keyword>
<name>A0A9C7PR80_9RHOD</name>
<reference evidence="4" key="2">
    <citation type="submission" date="2022-01" db="EMBL/GenBank/DDBJ databases">
        <authorList>
            <person name="Hirooka S."/>
            <person name="Miyagishima S.Y."/>
        </authorList>
    </citation>
    <scope>NUCLEOTIDE SEQUENCE</scope>
    <source>
        <strain evidence="4">NBRC 102759</strain>
    </source>
</reference>
<dbReference type="AlphaFoldDB" id="A0A9C7PR80"/>
<dbReference type="EMBL" id="BQMJ01000002">
    <property type="protein sequence ID" value="GJQ08537.1"/>
    <property type="molecule type" value="Genomic_DNA"/>
</dbReference>
<dbReference type="Pfam" id="PF21057">
    <property type="entry name" value="Hikeshi-like_C"/>
    <property type="match status" value="1"/>
</dbReference>
<dbReference type="Proteomes" id="UP001061958">
    <property type="component" value="Unassembled WGS sequence"/>
</dbReference>
<evidence type="ECO:0000313" key="4">
    <source>
        <dbReference type="EMBL" id="GJQ08537.1"/>
    </source>
</evidence>
<evidence type="ECO:0008006" key="6">
    <source>
        <dbReference type="Google" id="ProtNLM"/>
    </source>
</evidence>
<dbReference type="PANTHER" id="PTHR12925">
    <property type="entry name" value="HIKESHI FAMILY MEMBER"/>
    <property type="match status" value="1"/>
</dbReference>
<dbReference type="GO" id="GO:0005634">
    <property type="term" value="C:nucleus"/>
    <property type="evidence" value="ECO:0007669"/>
    <property type="project" value="TreeGrafter"/>
</dbReference>
<feature type="domain" description="Hikeshi-like N-terminal" evidence="2">
    <location>
        <begin position="7"/>
        <end position="109"/>
    </location>
</feature>
<evidence type="ECO:0000259" key="2">
    <source>
        <dbReference type="Pfam" id="PF05603"/>
    </source>
</evidence>
<comment type="caution">
    <text evidence="4">The sequence shown here is derived from an EMBL/GenBank/DDBJ whole genome shotgun (WGS) entry which is preliminary data.</text>
</comment>
<comment type="similarity">
    <text evidence="1">Belongs to the OPI10 family.</text>
</comment>
<reference evidence="4" key="1">
    <citation type="journal article" date="2022" name="Proc. Natl. Acad. Sci. U.S.A.">
        <title>Life cycle and functional genomics of the unicellular red alga Galdieria for elucidating algal and plant evolution and industrial use.</title>
        <authorList>
            <person name="Hirooka S."/>
            <person name="Itabashi T."/>
            <person name="Ichinose T.M."/>
            <person name="Onuma R."/>
            <person name="Fujiwara T."/>
            <person name="Yamashita S."/>
            <person name="Jong L.W."/>
            <person name="Tomita R."/>
            <person name="Iwane A.H."/>
            <person name="Miyagishima S.Y."/>
        </authorList>
    </citation>
    <scope>NUCLEOTIDE SEQUENCE</scope>
    <source>
        <strain evidence="4">NBRC 102759</strain>
    </source>
</reference>
<protein>
    <recommendedName>
        <fullName evidence="6">Hikeshi-like domain-containing protein</fullName>
    </recommendedName>
</protein>
<dbReference type="GO" id="GO:0006606">
    <property type="term" value="P:protein import into nucleus"/>
    <property type="evidence" value="ECO:0007669"/>
    <property type="project" value="TreeGrafter"/>
</dbReference>
<dbReference type="Pfam" id="PF05603">
    <property type="entry name" value="Hikeshi-like_N"/>
    <property type="match status" value="1"/>
</dbReference>
<evidence type="ECO:0000313" key="5">
    <source>
        <dbReference type="Proteomes" id="UP001061958"/>
    </source>
</evidence>
<gene>
    <name evidence="4" type="ORF">GpartN1_g328.t1</name>
</gene>
<evidence type="ECO:0000256" key="1">
    <source>
        <dbReference type="ARBA" id="ARBA00006623"/>
    </source>
</evidence>
<organism evidence="4 5">
    <name type="scientific">Galdieria partita</name>
    <dbReference type="NCBI Taxonomy" id="83374"/>
    <lineage>
        <taxon>Eukaryota</taxon>
        <taxon>Rhodophyta</taxon>
        <taxon>Bangiophyceae</taxon>
        <taxon>Galdieriales</taxon>
        <taxon>Galdieriaceae</taxon>
        <taxon>Galdieria</taxon>
    </lineage>
</organism>
<dbReference type="InterPro" id="IPR048364">
    <property type="entry name" value="Hikeshi-like_C"/>
</dbReference>
<proteinExistence type="inferred from homology"/>
<sequence length="178" mass="19815">MFGLGIPSCPIFTQFQQVQPEKWVAQIPAKVLGSSFLFFLLPGASLPANTIATLYWSVPPYESWSFVGLIGNDCPSKLCTLKLPSQSAPESVMVELGISVENMSEAALAVPNSPTIVLDQSDLQLLVRGIATDFFRFVESFGQSMGPDGLAMVDKWFQKFQEKLQSDPWYWRRISDRT</sequence>
<dbReference type="GO" id="GO:0061608">
    <property type="term" value="F:nuclear import signal receptor activity"/>
    <property type="evidence" value="ECO:0007669"/>
    <property type="project" value="TreeGrafter"/>
</dbReference>